<feature type="non-terminal residue" evidence="2">
    <location>
        <position position="94"/>
    </location>
</feature>
<dbReference type="EMBL" id="CATNWA010005121">
    <property type="protein sequence ID" value="CAI9549387.1"/>
    <property type="molecule type" value="Genomic_DNA"/>
</dbReference>
<keyword evidence="1" id="KW-0732">Signal</keyword>
<evidence type="ECO:0000256" key="1">
    <source>
        <dbReference type="SAM" id="SignalP"/>
    </source>
</evidence>
<comment type="caution">
    <text evidence="2">The sequence shown here is derived from an EMBL/GenBank/DDBJ whole genome shotgun (WGS) entry which is preliminary data.</text>
</comment>
<organism evidence="2 3">
    <name type="scientific">Staurois parvus</name>
    <dbReference type="NCBI Taxonomy" id="386267"/>
    <lineage>
        <taxon>Eukaryota</taxon>
        <taxon>Metazoa</taxon>
        <taxon>Chordata</taxon>
        <taxon>Craniata</taxon>
        <taxon>Vertebrata</taxon>
        <taxon>Euteleostomi</taxon>
        <taxon>Amphibia</taxon>
        <taxon>Batrachia</taxon>
        <taxon>Anura</taxon>
        <taxon>Neobatrachia</taxon>
        <taxon>Ranoidea</taxon>
        <taxon>Ranidae</taxon>
        <taxon>Staurois</taxon>
    </lineage>
</organism>
<gene>
    <name evidence="2" type="ORF">SPARVUS_LOCUS3338302</name>
</gene>
<dbReference type="Proteomes" id="UP001162483">
    <property type="component" value="Unassembled WGS sequence"/>
</dbReference>
<keyword evidence="3" id="KW-1185">Reference proteome</keyword>
<reference evidence="2" key="1">
    <citation type="submission" date="2023-05" db="EMBL/GenBank/DDBJ databases">
        <authorList>
            <person name="Stuckert A."/>
        </authorList>
    </citation>
    <scope>NUCLEOTIDE SEQUENCE</scope>
</reference>
<evidence type="ECO:0000313" key="3">
    <source>
        <dbReference type="Proteomes" id="UP001162483"/>
    </source>
</evidence>
<feature type="signal peptide" evidence="1">
    <location>
        <begin position="1"/>
        <end position="23"/>
    </location>
</feature>
<protein>
    <submittedName>
        <fullName evidence="2">Uncharacterized protein</fullName>
    </submittedName>
</protein>
<accession>A0ABN9BNX7</accession>
<sequence>MINISLIVIIIINSHVYISMTHAFDTSPGKGISFRFPANGESCSPTPFPAPSLCPSTGCPDITPTSAHSTLACPESSRGPFQVFSVSAHKKTGV</sequence>
<proteinExistence type="predicted"/>
<evidence type="ECO:0000313" key="2">
    <source>
        <dbReference type="EMBL" id="CAI9549387.1"/>
    </source>
</evidence>
<feature type="chain" id="PRO_5046334715" evidence="1">
    <location>
        <begin position="24"/>
        <end position="94"/>
    </location>
</feature>
<name>A0ABN9BNX7_9NEOB</name>